<keyword evidence="1" id="KW-1133">Transmembrane helix</keyword>
<keyword evidence="1" id="KW-0812">Transmembrane</keyword>
<reference evidence="2 3" key="1">
    <citation type="journal article" date="2021" name="J. Hered.">
        <title>A chromosome-level genome assembly of the parasitoid wasp, Cotesia glomerata (Hymenoptera: Braconidae).</title>
        <authorList>
            <person name="Pinto B.J."/>
            <person name="Weis J.J."/>
            <person name="Gamble T."/>
            <person name="Ode P.J."/>
            <person name="Paul R."/>
            <person name="Zaspel J.M."/>
        </authorList>
    </citation>
    <scope>NUCLEOTIDE SEQUENCE [LARGE SCALE GENOMIC DNA]</scope>
    <source>
        <strain evidence="2">CgM1</strain>
    </source>
</reference>
<dbReference type="Proteomes" id="UP000826195">
    <property type="component" value="Unassembled WGS sequence"/>
</dbReference>
<dbReference type="AlphaFoldDB" id="A0AAV7IUE4"/>
<evidence type="ECO:0000256" key="1">
    <source>
        <dbReference type="SAM" id="Phobius"/>
    </source>
</evidence>
<evidence type="ECO:0000313" key="2">
    <source>
        <dbReference type="EMBL" id="KAH0558234.1"/>
    </source>
</evidence>
<accession>A0AAV7IUE4</accession>
<organism evidence="2 3">
    <name type="scientific">Cotesia glomerata</name>
    <name type="common">Lepidopteran parasitic wasp</name>
    <name type="synonym">Apanteles glomeratus</name>
    <dbReference type="NCBI Taxonomy" id="32391"/>
    <lineage>
        <taxon>Eukaryota</taxon>
        <taxon>Metazoa</taxon>
        <taxon>Ecdysozoa</taxon>
        <taxon>Arthropoda</taxon>
        <taxon>Hexapoda</taxon>
        <taxon>Insecta</taxon>
        <taxon>Pterygota</taxon>
        <taxon>Neoptera</taxon>
        <taxon>Endopterygota</taxon>
        <taxon>Hymenoptera</taxon>
        <taxon>Apocrita</taxon>
        <taxon>Ichneumonoidea</taxon>
        <taxon>Braconidae</taxon>
        <taxon>Microgastrinae</taxon>
        <taxon>Cotesia</taxon>
    </lineage>
</organism>
<dbReference type="EMBL" id="JAHXZJ010000747">
    <property type="protein sequence ID" value="KAH0558234.1"/>
    <property type="molecule type" value="Genomic_DNA"/>
</dbReference>
<sequence>MERQWLYCAGRESRVQFVVFDIEIISWLYTGELFGVLLYLVAQVVLSCSVFNRAPSLSHPPWEDLISQSEAPTEKRPPKPPKVAFPFAERFHRRSRGSSTYGAPSIIALCLSYFLREILRELLLFHAR</sequence>
<keyword evidence="3" id="KW-1185">Reference proteome</keyword>
<evidence type="ECO:0000313" key="3">
    <source>
        <dbReference type="Proteomes" id="UP000826195"/>
    </source>
</evidence>
<name>A0AAV7IUE4_COTGL</name>
<feature type="transmembrane region" description="Helical" evidence="1">
    <location>
        <begin position="33"/>
        <end position="51"/>
    </location>
</feature>
<gene>
    <name evidence="2" type="ORF">KQX54_015046</name>
</gene>
<keyword evidence="1" id="KW-0472">Membrane</keyword>
<comment type="caution">
    <text evidence="2">The sequence shown here is derived from an EMBL/GenBank/DDBJ whole genome shotgun (WGS) entry which is preliminary data.</text>
</comment>
<protein>
    <submittedName>
        <fullName evidence="2">Uncharacterized protein</fullName>
    </submittedName>
</protein>
<proteinExistence type="predicted"/>